<evidence type="ECO:0000313" key="2">
    <source>
        <dbReference type="EMBL" id="KAF2818956.1"/>
    </source>
</evidence>
<organism evidence="2 3">
    <name type="scientific">Ophiobolus disseminans</name>
    <dbReference type="NCBI Taxonomy" id="1469910"/>
    <lineage>
        <taxon>Eukaryota</taxon>
        <taxon>Fungi</taxon>
        <taxon>Dikarya</taxon>
        <taxon>Ascomycota</taxon>
        <taxon>Pezizomycotina</taxon>
        <taxon>Dothideomycetes</taxon>
        <taxon>Pleosporomycetidae</taxon>
        <taxon>Pleosporales</taxon>
        <taxon>Pleosporineae</taxon>
        <taxon>Phaeosphaeriaceae</taxon>
        <taxon>Ophiobolus</taxon>
    </lineage>
</organism>
<reference evidence="2" key="1">
    <citation type="journal article" date="2020" name="Stud. Mycol.">
        <title>101 Dothideomycetes genomes: a test case for predicting lifestyles and emergence of pathogens.</title>
        <authorList>
            <person name="Haridas S."/>
            <person name="Albert R."/>
            <person name="Binder M."/>
            <person name="Bloem J."/>
            <person name="Labutti K."/>
            <person name="Salamov A."/>
            <person name="Andreopoulos B."/>
            <person name="Baker S."/>
            <person name="Barry K."/>
            <person name="Bills G."/>
            <person name="Bluhm B."/>
            <person name="Cannon C."/>
            <person name="Castanera R."/>
            <person name="Culley D."/>
            <person name="Daum C."/>
            <person name="Ezra D."/>
            <person name="Gonzalez J."/>
            <person name="Henrissat B."/>
            <person name="Kuo A."/>
            <person name="Liang C."/>
            <person name="Lipzen A."/>
            <person name="Lutzoni F."/>
            <person name="Magnuson J."/>
            <person name="Mondo S."/>
            <person name="Nolan M."/>
            <person name="Ohm R."/>
            <person name="Pangilinan J."/>
            <person name="Park H.-J."/>
            <person name="Ramirez L."/>
            <person name="Alfaro M."/>
            <person name="Sun H."/>
            <person name="Tritt A."/>
            <person name="Yoshinaga Y."/>
            <person name="Zwiers L.-H."/>
            <person name="Turgeon B."/>
            <person name="Goodwin S."/>
            <person name="Spatafora J."/>
            <person name="Crous P."/>
            <person name="Grigoriev I."/>
        </authorList>
    </citation>
    <scope>NUCLEOTIDE SEQUENCE</scope>
    <source>
        <strain evidence="2">CBS 113818</strain>
    </source>
</reference>
<dbReference type="EMBL" id="MU006247">
    <property type="protein sequence ID" value="KAF2818956.1"/>
    <property type="molecule type" value="Genomic_DNA"/>
</dbReference>
<feature type="compositionally biased region" description="Basic residues" evidence="1">
    <location>
        <begin position="119"/>
        <end position="135"/>
    </location>
</feature>
<keyword evidence="3" id="KW-1185">Reference proteome</keyword>
<feature type="region of interest" description="Disordered" evidence="1">
    <location>
        <begin position="112"/>
        <end position="149"/>
    </location>
</feature>
<feature type="region of interest" description="Disordered" evidence="1">
    <location>
        <begin position="173"/>
        <end position="229"/>
    </location>
</feature>
<feature type="compositionally biased region" description="Low complexity" evidence="1">
    <location>
        <begin position="48"/>
        <end position="66"/>
    </location>
</feature>
<feature type="region of interest" description="Disordered" evidence="1">
    <location>
        <begin position="44"/>
        <end position="69"/>
    </location>
</feature>
<gene>
    <name evidence="2" type="ORF">CC86DRAFT_375389</name>
</gene>
<proteinExistence type="predicted"/>
<dbReference type="AlphaFoldDB" id="A0A6A6ZD85"/>
<evidence type="ECO:0000256" key="1">
    <source>
        <dbReference type="SAM" id="MobiDB-lite"/>
    </source>
</evidence>
<name>A0A6A6ZD85_9PLEO</name>
<dbReference type="Proteomes" id="UP000799424">
    <property type="component" value="Unassembled WGS sequence"/>
</dbReference>
<evidence type="ECO:0000313" key="3">
    <source>
        <dbReference type="Proteomes" id="UP000799424"/>
    </source>
</evidence>
<protein>
    <submittedName>
        <fullName evidence="2">Uncharacterized protein</fullName>
    </submittedName>
</protein>
<dbReference type="OrthoDB" id="3778110at2759"/>
<accession>A0A6A6ZD85</accession>
<sequence>MPYHHNTSLSLNLRFRSHSDPTPRSFTVDRTSTKHNIFTLTMDQLDGASDSKPSKSDASSASSAPARCNSARKSFKHMFGGKKERKPSVVSIAPTETTQDDVTLQVISPRVTTAEPKTPKARQRTFSFKKRRSSAKSKNIPSPDLTTQRNSLVASASTPASAISLAEALDRTEGHLPVTDAPYQSPGREAALTSHPIVAVDTESEESADRFETPTSELVRQGTGFFGQK</sequence>